<dbReference type="EMBL" id="SJPV01000007">
    <property type="protein sequence ID" value="TWU34987.1"/>
    <property type="molecule type" value="Genomic_DNA"/>
</dbReference>
<keyword evidence="2" id="KW-1185">Reference proteome</keyword>
<gene>
    <name evidence="1" type="ORF">Poly41_41310</name>
</gene>
<evidence type="ECO:0000313" key="2">
    <source>
        <dbReference type="Proteomes" id="UP000319143"/>
    </source>
</evidence>
<protein>
    <submittedName>
        <fullName evidence="1">Uncharacterized protein</fullName>
    </submittedName>
</protein>
<sequence length="87" mass="8892">MREGAFIDQGADDDVILCIVCFAGPALRFASVASLRGPSVKIVTVGALKTAGLIARPVETSNARCGTSIVVAVTNAHASDSTPIPRP</sequence>
<dbReference type="AlphaFoldDB" id="A0A5C6DGN8"/>
<dbReference type="Proteomes" id="UP000319143">
    <property type="component" value="Unassembled WGS sequence"/>
</dbReference>
<name>A0A5C6DGN8_9BACT</name>
<reference evidence="1 2" key="1">
    <citation type="submission" date="2019-02" db="EMBL/GenBank/DDBJ databases">
        <title>Deep-cultivation of Planctomycetes and their phenomic and genomic characterization uncovers novel biology.</title>
        <authorList>
            <person name="Wiegand S."/>
            <person name="Jogler M."/>
            <person name="Boedeker C."/>
            <person name="Pinto D."/>
            <person name="Vollmers J."/>
            <person name="Rivas-Marin E."/>
            <person name="Kohn T."/>
            <person name="Peeters S.H."/>
            <person name="Heuer A."/>
            <person name="Rast P."/>
            <person name="Oberbeckmann S."/>
            <person name="Bunk B."/>
            <person name="Jeske O."/>
            <person name="Meyerdierks A."/>
            <person name="Storesund J.E."/>
            <person name="Kallscheuer N."/>
            <person name="Luecker S."/>
            <person name="Lage O.M."/>
            <person name="Pohl T."/>
            <person name="Merkel B.J."/>
            <person name="Hornburger P."/>
            <person name="Mueller R.-W."/>
            <person name="Bruemmer F."/>
            <person name="Labrenz M."/>
            <person name="Spormann A.M."/>
            <person name="Op Den Camp H."/>
            <person name="Overmann J."/>
            <person name="Amann R."/>
            <person name="Jetten M.S.M."/>
            <person name="Mascher T."/>
            <person name="Medema M.H."/>
            <person name="Devos D.P."/>
            <person name="Kaster A.-K."/>
            <person name="Ovreas L."/>
            <person name="Rohde M."/>
            <person name="Galperin M.Y."/>
            <person name="Jogler C."/>
        </authorList>
    </citation>
    <scope>NUCLEOTIDE SEQUENCE [LARGE SCALE GENOMIC DNA]</scope>
    <source>
        <strain evidence="1 2">Poly41</strain>
    </source>
</reference>
<accession>A0A5C6DGN8</accession>
<organism evidence="1 2">
    <name type="scientific">Novipirellula artificiosorum</name>
    <dbReference type="NCBI Taxonomy" id="2528016"/>
    <lineage>
        <taxon>Bacteria</taxon>
        <taxon>Pseudomonadati</taxon>
        <taxon>Planctomycetota</taxon>
        <taxon>Planctomycetia</taxon>
        <taxon>Pirellulales</taxon>
        <taxon>Pirellulaceae</taxon>
        <taxon>Novipirellula</taxon>
    </lineage>
</organism>
<evidence type="ECO:0000313" key="1">
    <source>
        <dbReference type="EMBL" id="TWU34987.1"/>
    </source>
</evidence>
<comment type="caution">
    <text evidence="1">The sequence shown here is derived from an EMBL/GenBank/DDBJ whole genome shotgun (WGS) entry which is preliminary data.</text>
</comment>
<proteinExistence type="predicted"/>